<name>A0A432ZS94_9GAMM</name>
<dbReference type="Proteomes" id="UP000287996">
    <property type="component" value="Unassembled WGS sequence"/>
</dbReference>
<keyword evidence="3" id="KW-0732">Signal</keyword>
<comment type="caution">
    <text evidence="4">The sequence shown here is derived from an EMBL/GenBank/DDBJ whole genome shotgun (WGS) entry which is preliminary data.</text>
</comment>
<dbReference type="PANTHER" id="PTHR23422:SF9">
    <property type="entry name" value="ZN-DEPENDENT HYDROLASE"/>
    <property type="match status" value="1"/>
</dbReference>
<dbReference type="RefSeq" id="WP_126841311.1">
    <property type="nucleotide sequence ID" value="NZ_PIQH01000003.1"/>
</dbReference>
<evidence type="ECO:0000256" key="1">
    <source>
        <dbReference type="ARBA" id="ARBA00022723"/>
    </source>
</evidence>
<accession>A0A432ZS94</accession>
<keyword evidence="5" id="KW-1185">Reference proteome</keyword>
<dbReference type="Gene3D" id="3.30.540.30">
    <property type="match status" value="1"/>
</dbReference>
<evidence type="ECO:0000313" key="4">
    <source>
        <dbReference type="EMBL" id="RUO80780.1"/>
    </source>
</evidence>
<gene>
    <name evidence="4" type="ORF">CWI84_04125</name>
</gene>
<dbReference type="GO" id="GO:0005737">
    <property type="term" value="C:cytoplasm"/>
    <property type="evidence" value="ECO:0007669"/>
    <property type="project" value="TreeGrafter"/>
</dbReference>
<dbReference type="GO" id="GO:0046872">
    <property type="term" value="F:metal ion binding"/>
    <property type="evidence" value="ECO:0007669"/>
    <property type="project" value="UniProtKB-KW"/>
</dbReference>
<evidence type="ECO:0000313" key="5">
    <source>
        <dbReference type="Proteomes" id="UP000287996"/>
    </source>
</evidence>
<protein>
    <submittedName>
        <fullName evidence="4">Zn-dependent hydrolase</fullName>
    </submittedName>
</protein>
<evidence type="ECO:0000256" key="2">
    <source>
        <dbReference type="ARBA" id="ARBA00022801"/>
    </source>
</evidence>
<dbReference type="OrthoDB" id="9812747at2"/>
<evidence type="ECO:0000256" key="3">
    <source>
        <dbReference type="SAM" id="SignalP"/>
    </source>
</evidence>
<feature type="signal peptide" evidence="3">
    <location>
        <begin position="1"/>
        <end position="21"/>
    </location>
</feature>
<keyword evidence="1" id="KW-0479">Metal-binding</keyword>
<dbReference type="AlphaFoldDB" id="A0A432ZS94"/>
<dbReference type="GO" id="GO:0008239">
    <property type="term" value="F:dipeptidyl-peptidase activity"/>
    <property type="evidence" value="ECO:0007669"/>
    <property type="project" value="TreeGrafter"/>
</dbReference>
<reference evidence="4 5" key="1">
    <citation type="journal article" date="2011" name="Front. Microbiol.">
        <title>Genomic signatures of strain selection and enhancement in Bacillus atrophaeus var. globigii, a historical biowarfare simulant.</title>
        <authorList>
            <person name="Gibbons H.S."/>
            <person name="Broomall S.M."/>
            <person name="McNew L.A."/>
            <person name="Daligault H."/>
            <person name="Chapman C."/>
            <person name="Bruce D."/>
            <person name="Karavis M."/>
            <person name="Krepps M."/>
            <person name="McGregor P.A."/>
            <person name="Hong C."/>
            <person name="Park K.H."/>
            <person name="Akmal A."/>
            <person name="Feldman A."/>
            <person name="Lin J.S."/>
            <person name="Chang W.E."/>
            <person name="Higgs B.W."/>
            <person name="Demirev P."/>
            <person name="Lindquist J."/>
            <person name="Liem A."/>
            <person name="Fochler E."/>
            <person name="Read T.D."/>
            <person name="Tapia R."/>
            <person name="Johnson S."/>
            <person name="Bishop-Lilly K.A."/>
            <person name="Detter C."/>
            <person name="Han C."/>
            <person name="Sozhamannan S."/>
            <person name="Rosenzweig C.N."/>
            <person name="Skowronski E.W."/>
        </authorList>
    </citation>
    <scope>NUCLEOTIDE SEQUENCE [LARGE SCALE GENOMIC DNA]</scope>
    <source>
        <strain evidence="4 5">CC-PW-9</strain>
    </source>
</reference>
<sequence>MKKVAYLAAALSVTLAACSPAKDNNESTASTADGNKNLYSLVDGAESRLDIYTPFTLTSDLSGFSENQKKMIAKLIDAAELMNDLFWRQAYPGDKATLLSAVKGDVREFTRLNYGPWDRLNGDKPFLTGFGEKPAGANFYPTDMTKEEFEAADFAGKTSLYTLVRRDENGKLYSIPYSEAYSEQLQKAADALREAATYAENKAFANYLNMRADALLSNDYQKSDFAWMEMQDNPVDIVIGPIETYEDQLYGYRAAFEAYVLIKDKVWSEKLAKYAQYLPELQRNLPVSEEYKAETPGSNAQLNAYDAVYYAGHANAGGKTIAINLPNDEEVQLEKGTRRLQLKNAMRAKFDKILVPIANQLIVPEQRDNITFNAFFANTMFHEVAHGLGIKNTLDGKGTVRHALKEHASALEEGKADILGLYMVTQLFEKGVLTEGKLEDYYTTFLASIFRSVRFGASDAHGKANMVRFNYFADRGAFSRNAEGQYSVNMAKMREAMNSLSNKILTLQGDGDYQGAAELFAKMGVINDTLRADLERLKDANIPVDITFVQGKQQLGLAE</sequence>
<dbReference type="PANTHER" id="PTHR23422">
    <property type="entry name" value="DIPEPTIDYL PEPTIDASE III-RELATED"/>
    <property type="match status" value="1"/>
</dbReference>
<proteinExistence type="predicted"/>
<organism evidence="4 5">
    <name type="scientific">Idiomarina tyrosinivorans</name>
    <dbReference type="NCBI Taxonomy" id="1445662"/>
    <lineage>
        <taxon>Bacteria</taxon>
        <taxon>Pseudomonadati</taxon>
        <taxon>Pseudomonadota</taxon>
        <taxon>Gammaproteobacteria</taxon>
        <taxon>Alteromonadales</taxon>
        <taxon>Idiomarinaceae</taxon>
        <taxon>Idiomarina</taxon>
    </lineage>
</organism>
<dbReference type="EMBL" id="PIQH01000003">
    <property type="protein sequence ID" value="RUO80780.1"/>
    <property type="molecule type" value="Genomic_DNA"/>
</dbReference>
<dbReference type="Pfam" id="PF03571">
    <property type="entry name" value="Peptidase_M49"/>
    <property type="match status" value="1"/>
</dbReference>
<feature type="chain" id="PRO_5019223861" evidence="3">
    <location>
        <begin position="22"/>
        <end position="559"/>
    </location>
</feature>
<keyword evidence="2 4" id="KW-0378">Hydrolase</keyword>
<dbReference type="PROSITE" id="PS51257">
    <property type="entry name" value="PROKAR_LIPOPROTEIN"/>
    <property type="match status" value="1"/>
</dbReference>
<dbReference type="InterPro" id="IPR039461">
    <property type="entry name" value="Peptidase_M49"/>
</dbReference>